<keyword evidence="3" id="KW-0808">Transferase</keyword>
<evidence type="ECO:0000256" key="4">
    <source>
        <dbReference type="ARBA" id="ARBA00022968"/>
    </source>
</evidence>
<evidence type="ECO:0000256" key="1">
    <source>
        <dbReference type="ARBA" id="ARBA00004323"/>
    </source>
</evidence>
<sequence length="107" mass="12703">MRSTQIRTHSIRRAHERQNLIEETNRILAEIQSDGDPSYLDDPAESEINPNVTYTLSLKITNWNEEQKNKIDYCRIHGIEIMYNMAHLDKELTSYWAKLSLIRRLML</sequence>
<keyword evidence="4" id="KW-0812">Transmembrane</keyword>
<evidence type="ECO:0000313" key="6">
    <source>
        <dbReference type="EMBL" id="WKA03484.1"/>
    </source>
</evidence>
<keyword evidence="4" id="KW-0735">Signal-anchor</keyword>
<keyword evidence="2" id="KW-0328">Glycosyltransferase</keyword>
<reference evidence="6 7" key="1">
    <citation type="journal article" date="2023" name="Hortic Res">
        <title>The complete reference genome for grapevine (Vitis vinifera L.) genetics and breeding.</title>
        <authorList>
            <person name="Shi X."/>
            <person name="Cao S."/>
            <person name="Wang X."/>
            <person name="Huang S."/>
            <person name="Wang Y."/>
            <person name="Liu Z."/>
            <person name="Liu W."/>
            <person name="Leng X."/>
            <person name="Peng Y."/>
            <person name="Wang N."/>
            <person name="Wang Y."/>
            <person name="Ma Z."/>
            <person name="Xu X."/>
            <person name="Zhang F."/>
            <person name="Xue H."/>
            <person name="Zhong H."/>
            <person name="Wang Y."/>
            <person name="Zhang K."/>
            <person name="Velt A."/>
            <person name="Avia K."/>
            <person name="Holtgrawe D."/>
            <person name="Grimplet J."/>
            <person name="Matus J.T."/>
            <person name="Ware D."/>
            <person name="Wu X."/>
            <person name="Wang H."/>
            <person name="Liu C."/>
            <person name="Fang Y."/>
            <person name="Rustenholz C."/>
            <person name="Cheng Z."/>
            <person name="Xiao H."/>
            <person name="Zhou Y."/>
        </authorList>
    </citation>
    <scope>NUCLEOTIDE SEQUENCE [LARGE SCALE GENOMIC DNA]</scope>
    <source>
        <strain evidence="7">cv. Pinot noir / PN40024</strain>
        <tissue evidence="6">Leaf</tissue>
    </source>
</reference>
<dbReference type="Proteomes" id="UP001227230">
    <property type="component" value="Chromosome 14"/>
</dbReference>
<evidence type="ECO:0000256" key="3">
    <source>
        <dbReference type="ARBA" id="ARBA00022679"/>
    </source>
</evidence>
<keyword evidence="7" id="KW-1185">Reference proteome</keyword>
<keyword evidence="5" id="KW-0333">Golgi apparatus</keyword>
<protein>
    <submittedName>
        <fullName evidence="6">Uncharacterized protein</fullName>
    </submittedName>
</protein>
<organism evidence="6 7">
    <name type="scientific">Vitis vinifera</name>
    <name type="common">Grape</name>
    <dbReference type="NCBI Taxonomy" id="29760"/>
    <lineage>
        <taxon>Eukaryota</taxon>
        <taxon>Viridiplantae</taxon>
        <taxon>Streptophyta</taxon>
        <taxon>Embryophyta</taxon>
        <taxon>Tracheophyta</taxon>
        <taxon>Spermatophyta</taxon>
        <taxon>Magnoliopsida</taxon>
        <taxon>eudicotyledons</taxon>
        <taxon>Gunneridae</taxon>
        <taxon>Pentapetalae</taxon>
        <taxon>rosids</taxon>
        <taxon>Vitales</taxon>
        <taxon>Vitaceae</taxon>
        <taxon>Viteae</taxon>
        <taxon>Vitis</taxon>
    </lineage>
</organism>
<evidence type="ECO:0000256" key="2">
    <source>
        <dbReference type="ARBA" id="ARBA00022676"/>
    </source>
</evidence>
<dbReference type="PANTHER" id="PTHR31311:SF44">
    <property type="entry name" value="GLYCOSYLTRANSFERASE 2-RELATED"/>
    <property type="match status" value="1"/>
</dbReference>
<comment type="subcellular location">
    <subcellularLocation>
        <location evidence="1">Golgi apparatus membrane</location>
        <topology evidence="1">Single-pass type II membrane protein</topology>
    </subcellularLocation>
</comment>
<evidence type="ECO:0000313" key="7">
    <source>
        <dbReference type="Proteomes" id="UP001227230"/>
    </source>
</evidence>
<dbReference type="Pfam" id="PF05637">
    <property type="entry name" value="Glyco_transf_34"/>
    <property type="match status" value="1"/>
</dbReference>
<proteinExistence type="predicted"/>
<name>A0ABY9D7E8_VITVI</name>
<gene>
    <name evidence="6" type="ORF">VitviT2T_021591</name>
</gene>
<dbReference type="PANTHER" id="PTHR31311">
    <property type="entry name" value="XYLOGLUCAN 6-XYLOSYLTRANSFERASE 5-RELATED-RELATED"/>
    <property type="match status" value="1"/>
</dbReference>
<evidence type="ECO:0000256" key="5">
    <source>
        <dbReference type="ARBA" id="ARBA00023034"/>
    </source>
</evidence>
<dbReference type="InterPro" id="IPR008630">
    <property type="entry name" value="Glyco_trans_34"/>
</dbReference>
<accession>A0ABY9D7E8</accession>
<dbReference type="EMBL" id="CP126661">
    <property type="protein sequence ID" value="WKA03484.1"/>
    <property type="molecule type" value="Genomic_DNA"/>
</dbReference>